<dbReference type="Proteomes" id="UP001056855">
    <property type="component" value="Chromosome"/>
</dbReference>
<evidence type="ECO:0000259" key="7">
    <source>
        <dbReference type="PROSITE" id="PS50113"/>
    </source>
</evidence>
<dbReference type="KEGG" id="sawl:NGM29_15805"/>
<dbReference type="PROSITE" id="PS50113">
    <property type="entry name" value="PAC"/>
    <property type="match status" value="1"/>
</dbReference>
<evidence type="ECO:0000259" key="6">
    <source>
        <dbReference type="PROSITE" id="PS50112"/>
    </source>
</evidence>
<dbReference type="SUPFAM" id="SSF55781">
    <property type="entry name" value="GAF domain-like"/>
    <property type="match status" value="1"/>
</dbReference>
<evidence type="ECO:0000256" key="3">
    <source>
        <dbReference type="ARBA" id="ARBA00022991"/>
    </source>
</evidence>
<keyword evidence="3" id="KW-0157">Chromophore</keyword>
<keyword evidence="5" id="KW-0804">Transcription</keyword>
<dbReference type="SMART" id="SM00091">
    <property type="entry name" value="PAS"/>
    <property type="match status" value="1"/>
</dbReference>
<gene>
    <name evidence="8" type="ORF">NGM29_15805</name>
</gene>
<dbReference type="NCBIfam" id="TIGR00229">
    <property type="entry name" value="sensory_box"/>
    <property type="match status" value="1"/>
</dbReference>
<dbReference type="CDD" id="cd00130">
    <property type="entry name" value="PAS"/>
    <property type="match status" value="1"/>
</dbReference>
<dbReference type="InterPro" id="IPR007050">
    <property type="entry name" value="HTH_bacterioopsin"/>
</dbReference>
<dbReference type="InterPro" id="IPR000700">
    <property type="entry name" value="PAS-assoc_C"/>
</dbReference>
<reference evidence="8" key="1">
    <citation type="submission" date="2022-06" db="EMBL/GenBank/DDBJ databases">
        <title>Diverse halophilic archaea isolated from saline environments.</title>
        <authorList>
            <person name="Cui H.-L."/>
        </authorList>
    </citation>
    <scope>NUCLEOTIDE SEQUENCE</scope>
    <source>
        <strain evidence="8">WLHS1</strain>
    </source>
</reference>
<dbReference type="InterPro" id="IPR000014">
    <property type="entry name" value="PAS"/>
</dbReference>
<dbReference type="InterPro" id="IPR001610">
    <property type="entry name" value="PAC"/>
</dbReference>
<keyword evidence="2" id="KW-0288">FMN</keyword>
<evidence type="ECO:0000313" key="8">
    <source>
        <dbReference type="EMBL" id="UTF53218.1"/>
    </source>
</evidence>
<dbReference type="SMART" id="SM00086">
    <property type="entry name" value="PAC"/>
    <property type="match status" value="1"/>
</dbReference>
<feature type="domain" description="PAC" evidence="7">
    <location>
        <begin position="90"/>
        <end position="142"/>
    </location>
</feature>
<evidence type="ECO:0000256" key="1">
    <source>
        <dbReference type="ARBA" id="ARBA00022630"/>
    </source>
</evidence>
<feature type="domain" description="PAS" evidence="6">
    <location>
        <begin position="14"/>
        <end position="87"/>
    </location>
</feature>
<dbReference type="InterPro" id="IPR035965">
    <property type="entry name" value="PAS-like_dom_sf"/>
</dbReference>
<dbReference type="PANTHER" id="PTHR47429:SF2">
    <property type="entry name" value="PROTEIN TWIN LOV 1"/>
    <property type="match status" value="1"/>
</dbReference>
<name>A0A9E7SWJ9_9EURY</name>
<dbReference type="Gene3D" id="3.30.450.40">
    <property type="match status" value="1"/>
</dbReference>
<accession>A0A9E7SWJ9</accession>
<dbReference type="EMBL" id="CP100355">
    <property type="protein sequence ID" value="UTF53218.1"/>
    <property type="molecule type" value="Genomic_DNA"/>
</dbReference>
<dbReference type="InterPro" id="IPR029016">
    <property type="entry name" value="GAF-like_dom_sf"/>
</dbReference>
<dbReference type="PROSITE" id="PS50112">
    <property type="entry name" value="PAS"/>
    <property type="match status" value="1"/>
</dbReference>
<sequence length="516" mass="56554">MDDTDGRDGKGDVDRAVKARAIDEAPIGVSLSDPSREDNPLVYINPAFERLTGYDDEAVLGRNCRFLQGPDSSPEVVAEMRAAIEEERPATVELRNYRADGTEFWNEVTIAPVRDETGTVTHYVGFQNDVTARKAAELALEERTEELEYILERVEGLIQDVTSVVAGSTSRSDLETAVCSRIAEEAAYEGAWIGERNPATDTLEVRASVGVDPDDVPIDADHPATTSLASESVVVDTVEGWTHASFPLVYNGVEYGTLTVCSDDSHEVDDRETIILSALARAVASGINARETSRMLATDAVVAVELELTDRDLPPVAISAETGGRLEYRRSVHRVGDDTASLFTVTNADAEELATAADGLEGIDLAVLVERADRTLIELNAEDDLVEWLSERGILVQSIEAEDGRARVTLEIPHSTNVRSVVESVQARYDGTDVISFRQHERGGETREEFAARLEDELTERQFASLQRAYLGGYFEWPRPTTGEELASSMGVSRPTFHEHLRSAEAKLCQAFFEGE</sequence>
<dbReference type="GeneID" id="73291541"/>
<dbReference type="PANTHER" id="PTHR47429">
    <property type="entry name" value="PROTEIN TWIN LOV 1"/>
    <property type="match status" value="1"/>
</dbReference>
<dbReference type="Pfam" id="PF13426">
    <property type="entry name" value="PAS_9"/>
    <property type="match status" value="1"/>
</dbReference>
<dbReference type="RefSeq" id="WP_254157483.1">
    <property type="nucleotide sequence ID" value="NZ_CP100355.1"/>
</dbReference>
<organism evidence="8 9">
    <name type="scientific">Natronosalvus rutilus</name>
    <dbReference type="NCBI Taxonomy" id="2953753"/>
    <lineage>
        <taxon>Archaea</taxon>
        <taxon>Methanobacteriati</taxon>
        <taxon>Methanobacteriota</taxon>
        <taxon>Stenosarchaea group</taxon>
        <taxon>Halobacteria</taxon>
        <taxon>Halobacteriales</taxon>
        <taxon>Natrialbaceae</taxon>
        <taxon>Natronosalvus</taxon>
    </lineage>
</organism>
<keyword evidence="1" id="KW-0285">Flavoprotein</keyword>
<dbReference type="AlphaFoldDB" id="A0A9E7SWJ9"/>
<keyword evidence="9" id="KW-1185">Reference proteome</keyword>
<evidence type="ECO:0000256" key="2">
    <source>
        <dbReference type="ARBA" id="ARBA00022643"/>
    </source>
</evidence>
<dbReference type="SUPFAM" id="SSF55785">
    <property type="entry name" value="PYP-like sensor domain (PAS domain)"/>
    <property type="match status" value="1"/>
</dbReference>
<dbReference type="Pfam" id="PF04967">
    <property type="entry name" value="HTH_10"/>
    <property type="match status" value="1"/>
</dbReference>
<keyword evidence="4" id="KW-0805">Transcription regulation</keyword>
<protein>
    <submittedName>
        <fullName evidence="8">PAS domain-containing protein</fullName>
    </submittedName>
</protein>
<dbReference type="InterPro" id="IPR031803">
    <property type="entry name" value="BAT_GAF/HTH-assoc"/>
</dbReference>
<dbReference type="Pfam" id="PF15915">
    <property type="entry name" value="BAT"/>
    <property type="match status" value="1"/>
</dbReference>
<proteinExistence type="predicted"/>
<evidence type="ECO:0000256" key="4">
    <source>
        <dbReference type="ARBA" id="ARBA00023015"/>
    </source>
</evidence>
<evidence type="ECO:0000256" key="5">
    <source>
        <dbReference type="ARBA" id="ARBA00023163"/>
    </source>
</evidence>
<evidence type="ECO:0000313" key="9">
    <source>
        <dbReference type="Proteomes" id="UP001056855"/>
    </source>
</evidence>
<dbReference type="Gene3D" id="3.30.450.20">
    <property type="entry name" value="PAS domain"/>
    <property type="match status" value="1"/>
</dbReference>